<organism evidence="2 3">
    <name type="scientific">Rhizoclosmatium globosum</name>
    <dbReference type="NCBI Taxonomy" id="329046"/>
    <lineage>
        <taxon>Eukaryota</taxon>
        <taxon>Fungi</taxon>
        <taxon>Fungi incertae sedis</taxon>
        <taxon>Chytridiomycota</taxon>
        <taxon>Chytridiomycota incertae sedis</taxon>
        <taxon>Chytridiomycetes</taxon>
        <taxon>Chytridiales</taxon>
        <taxon>Chytriomycetaceae</taxon>
        <taxon>Rhizoclosmatium</taxon>
    </lineage>
</organism>
<evidence type="ECO:0000256" key="1">
    <source>
        <dbReference type="SAM" id="MobiDB-lite"/>
    </source>
</evidence>
<feature type="compositionally biased region" description="Polar residues" evidence="1">
    <location>
        <begin position="7"/>
        <end position="31"/>
    </location>
</feature>
<dbReference type="AlphaFoldDB" id="A0A1Y2C299"/>
<protein>
    <submittedName>
        <fullName evidence="2">Uncharacterized protein</fullName>
    </submittedName>
</protein>
<name>A0A1Y2C299_9FUNG</name>
<feature type="compositionally biased region" description="Polar residues" evidence="1">
    <location>
        <begin position="38"/>
        <end position="48"/>
    </location>
</feature>
<comment type="caution">
    <text evidence="2">The sequence shown here is derived from an EMBL/GenBank/DDBJ whole genome shotgun (WGS) entry which is preliminary data.</text>
</comment>
<evidence type="ECO:0000313" key="2">
    <source>
        <dbReference type="EMBL" id="ORY41086.1"/>
    </source>
</evidence>
<gene>
    <name evidence="2" type="ORF">BCR33DRAFT_719167</name>
</gene>
<reference evidence="2 3" key="1">
    <citation type="submission" date="2016-07" db="EMBL/GenBank/DDBJ databases">
        <title>Pervasive Adenine N6-methylation of Active Genes in Fungi.</title>
        <authorList>
            <consortium name="DOE Joint Genome Institute"/>
            <person name="Mondo S.J."/>
            <person name="Dannebaum R.O."/>
            <person name="Kuo R.C."/>
            <person name="Labutti K."/>
            <person name="Haridas S."/>
            <person name="Kuo A."/>
            <person name="Salamov A."/>
            <person name="Ahrendt S.R."/>
            <person name="Lipzen A."/>
            <person name="Sullivan W."/>
            <person name="Andreopoulos W.B."/>
            <person name="Clum A."/>
            <person name="Lindquist E."/>
            <person name="Daum C."/>
            <person name="Ramamoorthy G.K."/>
            <person name="Gryganskyi A."/>
            <person name="Culley D."/>
            <person name="Magnuson J.K."/>
            <person name="James T.Y."/>
            <person name="O'Malley M.A."/>
            <person name="Stajich J.E."/>
            <person name="Spatafora J.W."/>
            <person name="Visel A."/>
            <person name="Grigoriev I.V."/>
        </authorList>
    </citation>
    <scope>NUCLEOTIDE SEQUENCE [LARGE SCALE GENOMIC DNA]</scope>
    <source>
        <strain evidence="2 3">JEL800</strain>
    </source>
</reference>
<dbReference type="EMBL" id="MCGO01000033">
    <property type="protein sequence ID" value="ORY41086.1"/>
    <property type="molecule type" value="Genomic_DNA"/>
</dbReference>
<sequence>MSPFLPISSSSQGPALPTINSLSQQTNSSTDFPGGPGQTENPESNSSHALLPITESLNVGSEKELEATNGLFTRMNSIVMRKAPANSKLVEAIGGKHNDYVLFGELRLPALPSTWSVLQVAAWASKNGATEAILELIKS</sequence>
<proteinExistence type="predicted"/>
<feature type="non-terminal residue" evidence="2">
    <location>
        <position position="139"/>
    </location>
</feature>
<dbReference type="Proteomes" id="UP000193642">
    <property type="component" value="Unassembled WGS sequence"/>
</dbReference>
<feature type="region of interest" description="Disordered" evidence="1">
    <location>
        <begin position="1"/>
        <end position="48"/>
    </location>
</feature>
<accession>A0A1Y2C299</accession>
<keyword evidence="3" id="KW-1185">Reference proteome</keyword>
<evidence type="ECO:0000313" key="3">
    <source>
        <dbReference type="Proteomes" id="UP000193642"/>
    </source>
</evidence>